<sequence>MTNRREFIGAGVALLAAARAGAQSSGSKNAATAARPLNILFLGGTGFIGPHQIERALVRGHNVTMFNRGNNSGLFGDRVEEIVGNRDVTIDAGLKPLAGSRRWDVVVDNSGYVPQHVQDSVQLLKDRTDLYLYISTRAVYDETKGTVFMPDSPLWLSGKAPDGSTYGPLKAECDRIVRREFGDRAACVRPPYIVGPGDTTDRFTYWVERLYRGGDVVCPPDPDHEVQWIDARDLAEFVVTLAENRTGGIFNCAGPASVMDNEMLMHAMRAFSAAPTTLHWPMRKMLADADFNPLMFGSREESIHVDTTTAVAAGLKYRSLVTTVQDTHNWWWQQSAERRANARRWPSAETERAVLRQIRNA</sequence>
<proteinExistence type="predicted"/>
<dbReference type="KEGG" id="woc:BA177_00920"/>
<organism evidence="2 3">
    <name type="scientific">Woeseia oceani</name>
    <dbReference type="NCBI Taxonomy" id="1548547"/>
    <lineage>
        <taxon>Bacteria</taxon>
        <taxon>Pseudomonadati</taxon>
        <taxon>Pseudomonadota</taxon>
        <taxon>Gammaproteobacteria</taxon>
        <taxon>Woeseiales</taxon>
        <taxon>Woeseiaceae</taxon>
        <taxon>Woeseia</taxon>
    </lineage>
</organism>
<dbReference type="PANTHER" id="PTHR43245:SF13">
    <property type="entry name" value="UDP-D-APIOSE_UDP-D-XYLOSE SYNTHASE 2"/>
    <property type="match status" value="1"/>
</dbReference>
<gene>
    <name evidence="2" type="ORF">BA177_00920</name>
</gene>
<dbReference type="OrthoDB" id="9776313at2"/>
<dbReference type="SUPFAM" id="SSF51735">
    <property type="entry name" value="NAD(P)-binding Rossmann-fold domains"/>
    <property type="match status" value="1"/>
</dbReference>
<keyword evidence="3" id="KW-1185">Reference proteome</keyword>
<dbReference type="EMBL" id="CP016268">
    <property type="protein sequence ID" value="ANO49971.1"/>
    <property type="molecule type" value="Genomic_DNA"/>
</dbReference>
<dbReference type="InterPro" id="IPR050177">
    <property type="entry name" value="Lipid_A_modif_metabolic_enz"/>
</dbReference>
<evidence type="ECO:0000313" key="2">
    <source>
        <dbReference type="EMBL" id="ANO49971.1"/>
    </source>
</evidence>
<dbReference type="Proteomes" id="UP000092695">
    <property type="component" value="Chromosome"/>
</dbReference>
<protein>
    <recommendedName>
        <fullName evidence="1">NAD-dependent epimerase/dehydratase domain-containing protein</fullName>
    </recommendedName>
</protein>
<dbReference type="AlphaFoldDB" id="A0A193LC10"/>
<dbReference type="InterPro" id="IPR001509">
    <property type="entry name" value="Epimerase_deHydtase"/>
</dbReference>
<evidence type="ECO:0000313" key="3">
    <source>
        <dbReference type="Proteomes" id="UP000092695"/>
    </source>
</evidence>
<dbReference type="PANTHER" id="PTHR43245">
    <property type="entry name" value="BIFUNCTIONAL POLYMYXIN RESISTANCE PROTEIN ARNA"/>
    <property type="match status" value="1"/>
</dbReference>
<dbReference type="Pfam" id="PF01370">
    <property type="entry name" value="Epimerase"/>
    <property type="match status" value="1"/>
</dbReference>
<name>A0A193LC10_9GAMM</name>
<dbReference type="InterPro" id="IPR006311">
    <property type="entry name" value="TAT_signal"/>
</dbReference>
<dbReference type="RefSeq" id="WP_068611916.1">
    <property type="nucleotide sequence ID" value="NZ_CP016268.1"/>
</dbReference>
<reference evidence="2 3" key="1">
    <citation type="submission" date="2016-06" db="EMBL/GenBank/DDBJ databases">
        <title>Complete genome sequence of a deep-branching marine Gamma Proteobacterium Woeseia oceani type strain XK5.</title>
        <authorList>
            <person name="Mu D."/>
            <person name="Du Z."/>
        </authorList>
    </citation>
    <scope>NUCLEOTIDE SEQUENCE [LARGE SCALE GENOMIC DNA]</scope>
    <source>
        <strain evidence="2 3">XK5</strain>
    </source>
</reference>
<dbReference type="Gene3D" id="3.40.50.720">
    <property type="entry name" value="NAD(P)-binding Rossmann-like Domain"/>
    <property type="match status" value="1"/>
</dbReference>
<accession>A0A193LC10</accession>
<dbReference type="PROSITE" id="PS51318">
    <property type="entry name" value="TAT"/>
    <property type="match status" value="1"/>
</dbReference>
<dbReference type="InterPro" id="IPR036291">
    <property type="entry name" value="NAD(P)-bd_dom_sf"/>
</dbReference>
<dbReference type="STRING" id="1548547.BA177_00920"/>
<evidence type="ECO:0000259" key="1">
    <source>
        <dbReference type="Pfam" id="PF01370"/>
    </source>
</evidence>
<feature type="domain" description="NAD-dependent epimerase/dehydratase" evidence="1">
    <location>
        <begin position="39"/>
        <end position="253"/>
    </location>
</feature>